<reference evidence="1" key="1">
    <citation type="submission" date="2022-10" db="EMBL/GenBank/DDBJ databases">
        <title>Rhodococcus sp.75.</title>
        <authorList>
            <person name="Sun M."/>
        </authorList>
    </citation>
    <scope>NUCLEOTIDE SEQUENCE</scope>
    <source>
        <strain evidence="1">75</strain>
    </source>
</reference>
<dbReference type="SUPFAM" id="SSF51905">
    <property type="entry name" value="FAD/NAD(P)-binding domain"/>
    <property type="match status" value="2"/>
</dbReference>
<accession>A0ABY6P1B5</accession>
<keyword evidence="2" id="KW-1185">Reference proteome</keyword>
<dbReference type="InterPro" id="IPR051209">
    <property type="entry name" value="FAD-bind_Monooxygenase_sf"/>
</dbReference>
<dbReference type="Gene3D" id="3.50.50.60">
    <property type="entry name" value="FAD/NAD(P)-binding domain"/>
    <property type="match status" value="2"/>
</dbReference>
<organism evidence="1 2">
    <name type="scientific">Rhodococcus antarcticus</name>
    <dbReference type="NCBI Taxonomy" id="2987751"/>
    <lineage>
        <taxon>Bacteria</taxon>
        <taxon>Bacillati</taxon>
        <taxon>Actinomycetota</taxon>
        <taxon>Actinomycetes</taxon>
        <taxon>Mycobacteriales</taxon>
        <taxon>Nocardiaceae</taxon>
        <taxon>Rhodococcus</taxon>
    </lineage>
</organism>
<dbReference type="Pfam" id="PF13738">
    <property type="entry name" value="Pyr_redox_3"/>
    <property type="match status" value="1"/>
</dbReference>
<sequence length="506" mass="54945">MSTPAQVEVHRSHLPSHVRTLVVGAGFAGLGMAATLRREDPDADVLVIERAPEVGGTWRDNTYPGCACDVPTALYSFSFAPSAEWSHTFARQPEILAYLKKVTADERIPVSRDTELLGADWDADAQLWRVRTSRGELTASVLVTATGTLSEPKLPDIPGLDSFAGTTFHSARWDHGHDLTGERVGVIGTGASAIQFVPEIADTVDHLTVFQRTAAWVIPRIDRKLPRAERALYRRVPAVQRAVRTLVYTYREAYVVALAKAPVILPGITVVAKALMRNQVRDGALRAKLTPSYTLGCKRLLLSASWLPTLARPDVDVVTAGIARVTPTGVVDDDGVEHPLDTLIFGTGFTPTEPPVAHLVTAGGQSLAQHWAGSPHAHRGTTVAGFPNLFLMYGPNTNLGHSSIVFMLESQAAYVRDALRTMDSRGLTSVDVRPAAQSAYNADVESSLSTTVWNAGGCSSWYFDATGRNSAMWPTFTWTFRRLTRRFDVENYSTARRTAEKAGAAA</sequence>
<dbReference type="Proteomes" id="UP001164965">
    <property type="component" value="Chromosome"/>
</dbReference>
<proteinExistence type="predicted"/>
<evidence type="ECO:0000313" key="1">
    <source>
        <dbReference type="EMBL" id="UZJ25003.1"/>
    </source>
</evidence>
<dbReference type="PANTHER" id="PTHR42877:SF4">
    <property type="entry name" value="FAD_NAD(P)-BINDING DOMAIN-CONTAINING PROTEIN-RELATED"/>
    <property type="match status" value="1"/>
</dbReference>
<dbReference type="RefSeq" id="WP_265383109.1">
    <property type="nucleotide sequence ID" value="NZ_CP110615.1"/>
</dbReference>
<protein>
    <submittedName>
        <fullName evidence="1">NAD(P)/FAD-dependent oxidoreductase</fullName>
    </submittedName>
</protein>
<dbReference type="PANTHER" id="PTHR42877">
    <property type="entry name" value="L-ORNITHINE N(5)-MONOOXYGENASE-RELATED"/>
    <property type="match status" value="1"/>
</dbReference>
<evidence type="ECO:0000313" key="2">
    <source>
        <dbReference type="Proteomes" id="UP001164965"/>
    </source>
</evidence>
<gene>
    <name evidence="1" type="ORF">RHODO2019_00345</name>
</gene>
<dbReference type="InterPro" id="IPR036188">
    <property type="entry name" value="FAD/NAD-bd_sf"/>
</dbReference>
<dbReference type="EMBL" id="CP110615">
    <property type="protein sequence ID" value="UZJ25003.1"/>
    <property type="molecule type" value="Genomic_DNA"/>
</dbReference>
<name>A0ABY6P1B5_9NOCA</name>